<dbReference type="PANTHER" id="PTHR43976:SF16">
    <property type="entry name" value="SHORT-CHAIN DEHYDROGENASE_REDUCTASE FAMILY PROTEIN"/>
    <property type="match status" value="1"/>
</dbReference>
<comment type="caution">
    <text evidence="4">The sequence shown here is derived from an EMBL/GenBank/DDBJ whole genome shotgun (WGS) entry which is preliminary data.</text>
</comment>
<proteinExistence type="inferred from homology"/>
<dbReference type="PROSITE" id="PS00061">
    <property type="entry name" value="ADH_SHORT"/>
    <property type="match status" value="1"/>
</dbReference>
<dbReference type="Gene3D" id="3.40.50.720">
    <property type="entry name" value="NAD(P)-binding Rossmann-like Domain"/>
    <property type="match status" value="1"/>
</dbReference>
<evidence type="ECO:0000256" key="2">
    <source>
        <dbReference type="ARBA" id="ARBA00022857"/>
    </source>
</evidence>
<organism evidence="4 5">
    <name type="scientific">Penicillium brasilianum</name>
    <dbReference type="NCBI Taxonomy" id="104259"/>
    <lineage>
        <taxon>Eukaryota</taxon>
        <taxon>Fungi</taxon>
        <taxon>Dikarya</taxon>
        <taxon>Ascomycota</taxon>
        <taxon>Pezizomycotina</taxon>
        <taxon>Eurotiomycetes</taxon>
        <taxon>Eurotiomycetidae</taxon>
        <taxon>Eurotiales</taxon>
        <taxon>Aspergillaceae</taxon>
        <taxon>Penicillium</taxon>
    </lineage>
</organism>
<evidence type="ECO:0000256" key="3">
    <source>
        <dbReference type="ARBA" id="ARBA00023002"/>
    </source>
</evidence>
<evidence type="ECO:0000313" key="4">
    <source>
        <dbReference type="EMBL" id="OOQ90640.1"/>
    </source>
</evidence>
<gene>
    <name evidence="4" type="ORF">PEBR_03971</name>
</gene>
<dbReference type="GO" id="GO:0016491">
    <property type="term" value="F:oxidoreductase activity"/>
    <property type="evidence" value="ECO:0007669"/>
    <property type="project" value="UniProtKB-KW"/>
</dbReference>
<dbReference type="InterPro" id="IPR020904">
    <property type="entry name" value="Sc_DH/Rdtase_CS"/>
</dbReference>
<reference evidence="5" key="1">
    <citation type="submission" date="2015-09" db="EMBL/GenBank/DDBJ databases">
        <authorList>
            <person name="Fill T.P."/>
            <person name="Baretta J.F."/>
            <person name="de Almeida L.G."/>
            <person name="Rocha M."/>
            <person name="de Souza D.H."/>
            <person name="Malavazi I."/>
            <person name="Cerdeira L.T."/>
            <person name="Hong H."/>
            <person name="Samborskyy M."/>
            <person name="de Vasconcelos A.T."/>
            <person name="Leadlay P."/>
            <person name="Rodrigues-Filho E."/>
        </authorList>
    </citation>
    <scope>NUCLEOTIDE SEQUENCE [LARGE SCALE GENOMIC DNA]</scope>
    <source>
        <strain evidence="5">LaBioMMi 136</strain>
    </source>
</reference>
<protein>
    <submittedName>
        <fullName evidence="4">Uncharacterized protein</fullName>
    </submittedName>
</protein>
<dbReference type="PRINTS" id="PR00080">
    <property type="entry name" value="SDRFAMILY"/>
</dbReference>
<accession>A0A1S9RZE7</accession>
<comment type="similarity">
    <text evidence="1">Belongs to the short-chain dehydrogenases/reductases (SDR) family.</text>
</comment>
<dbReference type="Proteomes" id="UP000190744">
    <property type="component" value="Unassembled WGS sequence"/>
</dbReference>
<keyword evidence="3" id="KW-0560">Oxidoreductase</keyword>
<dbReference type="InterPro" id="IPR051911">
    <property type="entry name" value="SDR_oxidoreductase"/>
</dbReference>
<dbReference type="Pfam" id="PF00106">
    <property type="entry name" value="adh_short"/>
    <property type="match status" value="1"/>
</dbReference>
<dbReference type="PANTHER" id="PTHR43976">
    <property type="entry name" value="SHORT CHAIN DEHYDROGENASE"/>
    <property type="match status" value="1"/>
</dbReference>
<name>A0A1S9RZE7_PENBI</name>
<dbReference type="EMBL" id="LJBN01000057">
    <property type="protein sequence ID" value="OOQ90640.1"/>
    <property type="molecule type" value="Genomic_DNA"/>
</dbReference>
<evidence type="ECO:0000313" key="5">
    <source>
        <dbReference type="Proteomes" id="UP000190744"/>
    </source>
</evidence>
<evidence type="ECO:0000256" key="1">
    <source>
        <dbReference type="ARBA" id="ARBA00006484"/>
    </source>
</evidence>
<dbReference type="SUPFAM" id="SSF51735">
    <property type="entry name" value="NAD(P)-binding Rossmann-fold domains"/>
    <property type="match status" value="1"/>
</dbReference>
<dbReference type="InterPro" id="IPR002347">
    <property type="entry name" value="SDR_fam"/>
</dbReference>
<dbReference type="AlphaFoldDB" id="A0A1S9RZE7"/>
<keyword evidence="2" id="KW-0521">NADP</keyword>
<sequence length="714" mass="79098">MERSADEMSRSALAAFGKALKGPSRRTLSLLTRDLYLPRFNFRDEDGAACLRTLSSAEEEMRSGRPQLQLVHEVHPYSLPHSLLVDVMGLCSPETTFNKKLPSMFLFRYVKPQPVGYTLHGLSSRLAFQISIPSNSDVFENVGVSGIPVDNASSAYLMQTTWMKGALNDPCLFHATLFAGSSCFDLLRTEKQSPITLFHQNEAIRIINQRLSNPTWALEDSTILAITPLALFSALNADQTAANVHRMGLERLAQLRGGLDKLGLDGLTSTLINRRNTMIYHIAFDPDRRNDISVPPIGLESRILDPTTKSSTIPPYLSISLVKQLFQEIHNFKLDWISKVSVTGLRHPFVDRSGPDFRFNANLPATQDPIYHCCFLATQIFWAMVDGRKQVLDVLVANLKAYLAFTDEKLWLCYLPVEYSWHQALNMSAPVWFITGVSGGLGEILARRALSEGHLVIGTCRDKQRSSLVIEPLRDRGMVVIELDVTGTQQYITTKIQEAISIYGHIDILVNNAGYGALGPLERFTEADLMKQMKTNTFGPLYIAQATLPSMRARRGGMIVNVSSYVGIRGDAANGVYAISKFGLEAWSESLSKEVEEFGVSVLVPEFGAFRTNFLDHNVFNQPSKGVVSGYEGSFAELSFDGIKRAGQKQPGDPAKGVEHLFEIILKGGKLHGQKLFRIPIGADAIRVVEDKVARVKADLEIAKALEESDSTLL</sequence>
<dbReference type="InterPro" id="IPR036291">
    <property type="entry name" value="NAD(P)-bd_dom_sf"/>
</dbReference>
<dbReference type="CDD" id="cd05374">
    <property type="entry name" value="17beta-HSD-like_SDR_c"/>
    <property type="match status" value="1"/>
</dbReference>
<dbReference type="PRINTS" id="PR00081">
    <property type="entry name" value="GDHRDH"/>
</dbReference>